<dbReference type="EMBL" id="JARJCW010000146">
    <property type="protein sequence ID" value="KAJ7190600.1"/>
    <property type="molecule type" value="Genomic_DNA"/>
</dbReference>
<evidence type="ECO:0000313" key="2">
    <source>
        <dbReference type="Proteomes" id="UP001219525"/>
    </source>
</evidence>
<dbReference type="Proteomes" id="UP001219525">
    <property type="component" value="Unassembled WGS sequence"/>
</dbReference>
<sequence>WLAIPWLQRELDEWRSLFNATKQRASKHKILPQGIPDQIQSHPQRFNLDNYMVSVPPELFDEMEAIWAPPDHAVFNLTPPEFTELITEFYKQLGQPIVGAQSLWVIYAQLIQNSLIWLKGAERWIIWAQKLI</sequence>
<proteinExistence type="predicted"/>
<evidence type="ECO:0000313" key="1">
    <source>
        <dbReference type="EMBL" id="KAJ7190600.1"/>
    </source>
</evidence>
<reference evidence="1" key="1">
    <citation type="submission" date="2023-03" db="EMBL/GenBank/DDBJ databases">
        <title>Massive genome expansion in bonnet fungi (Mycena s.s.) driven by repeated elements and novel gene families across ecological guilds.</title>
        <authorList>
            <consortium name="Lawrence Berkeley National Laboratory"/>
            <person name="Harder C.B."/>
            <person name="Miyauchi S."/>
            <person name="Viragh M."/>
            <person name="Kuo A."/>
            <person name="Thoen E."/>
            <person name="Andreopoulos B."/>
            <person name="Lu D."/>
            <person name="Skrede I."/>
            <person name="Drula E."/>
            <person name="Henrissat B."/>
            <person name="Morin E."/>
            <person name="Kohler A."/>
            <person name="Barry K."/>
            <person name="LaButti K."/>
            <person name="Morin E."/>
            <person name="Salamov A."/>
            <person name="Lipzen A."/>
            <person name="Mereny Z."/>
            <person name="Hegedus B."/>
            <person name="Baldrian P."/>
            <person name="Stursova M."/>
            <person name="Weitz H."/>
            <person name="Taylor A."/>
            <person name="Grigoriev I.V."/>
            <person name="Nagy L.G."/>
            <person name="Martin F."/>
            <person name="Kauserud H."/>
        </authorList>
    </citation>
    <scope>NUCLEOTIDE SEQUENCE</scope>
    <source>
        <strain evidence="1">9144</strain>
    </source>
</reference>
<dbReference type="AlphaFoldDB" id="A0AAD6URP9"/>
<protein>
    <submittedName>
        <fullName evidence="1">Uncharacterized protein</fullName>
    </submittedName>
</protein>
<keyword evidence="2" id="KW-1185">Reference proteome</keyword>
<name>A0AAD6URP9_9AGAR</name>
<organism evidence="1 2">
    <name type="scientific">Mycena pura</name>
    <dbReference type="NCBI Taxonomy" id="153505"/>
    <lineage>
        <taxon>Eukaryota</taxon>
        <taxon>Fungi</taxon>
        <taxon>Dikarya</taxon>
        <taxon>Basidiomycota</taxon>
        <taxon>Agaricomycotina</taxon>
        <taxon>Agaricomycetes</taxon>
        <taxon>Agaricomycetidae</taxon>
        <taxon>Agaricales</taxon>
        <taxon>Marasmiineae</taxon>
        <taxon>Mycenaceae</taxon>
        <taxon>Mycena</taxon>
    </lineage>
</organism>
<feature type="non-terminal residue" evidence="1">
    <location>
        <position position="1"/>
    </location>
</feature>
<accession>A0AAD6URP9</accession>
<comment type="caution">
    <text evidence="1">The sequence shown here is derived from an EMBL/GenBank/DDBJ whole genome shotgun (WGS) entry which is preliminary data.</text>
</comment>
<gene>
    <name evidence="1" type="ORF">GGX14DRAFT_382024</name>
</gene>